<dbReference type="InterPro" id="IPR050848">
    <property type="entry name" value="Homeobox_TF"/>
</dbReference>
<dbReference type="PROSITE" id="PS50071">
    <property type="entry name" value="HOMEOBOX_2"/>
    <property type="match status" value="1"/>
</dbReference>
<sequence length="247" mass="27546">MLRTPTAHLKYLLNPGDPFRGLLSPDDLVLRQTGGVSRLDFDKAVLTPSVATAAGSGSIHEESNVGKSKKVRKARTAFSDHQLNELERTFERQKYLSVQDRMQLAEKLHLSDMQVKTWYQNRRTKWKRQASVGVELLTEATNNVNRFFQQQQQRAADDRGSCQRHSLLEPLSALMMRSTSDGVKCSPLPPSDLLALFSATPPATSTVSNRPLDLDLLKCLPLPPPPPPPPQIPTSSLLKPFNHCTSR</sequence>
<evidence type="ECO:0000256" key="3">
    <source>
        <dbReference type="ARBA" id="ARBA00023155"/>
    </source>
</evidence>
<dbReference type="Proteomes" id="UP000492820">
    <property type="component" value="Unassembled WGS sequence"/>
</dbReference>
<dbReference type="CDD" id="cd00086">
    <property type="entry name" value="homeodomain"/>
    <property type="match status" value="1"/>
</dbReference>
<reference evidence="8 9" key="1">
    <citation type="journal article" date="2013" name="Nature">
        <title>The genomes of four tapeworm species reveal adaptations to parasitism.</title>
        <authorList>
            <person name="Tsai I.J."/>
            <person name="Zarowiecki M."/>
            <person name="Holroyd N."/>
            <person name="Garciarrubio A."/>
            <person name="Sanchez-Flores A."/>
            <person name="Brooks K.L."/>
            <person name="Tracey A."/>
            <person name="Bobes R.J."/>
            <person name="Fragoso G."/>
            <person name="Sciutto E."/>
            <person name="Aslett M."/>
            <person name="Beasley H."/>
            <person name="Bennett H.M."/>
            <person name="Cai J."/>
            <person name="Camicia F."/>
            <person name="Clark R."/>
            <person name="Cucher M."/>
            <person name="De Silva N."/>
            <person name="Day T.A."/>
            <person name="Deplazes P."/>
            <person name="Estrada K."/>
            <person name="Fernandez C."/>
            <person name="Holland P.W."/>
            <person name="Hou J."/>
            <person name="Hu S."/>
            <person name="Huckvale T."/>
            <person name="Hung S.S."/>
            <person name="Kamenetzky L."/>
            <person name="Keane J.A."/>
            <person name="Kiss F."/>
            <person name="Koziol U."/>
            <person name="Lambert O."/>
            <person name="Liu K."/>
            <person name="Luo X."/>
            <person name="Luo Y."/>
            <person name="Macchiaroli N."/>
            <person name="Nichol S."/>
            <person name="Paps J."/>
            <person name="Parkinson J."/>
            <person name="Pouchkina-Stantcheva N."/>
            <person name="Riddiford N."/>
            <person name="Rosenzvit M."/>
            <person name="Salinas G."/>
            <person name="Wasmuth J.D."/>
            <person name="Zamanian M."/>
            <person name="Zheng Y."/>
            <person name="Cai X."/>
            <person name="Soberon X."/>
            <person name="Olson P.D."/>
            <person name="Laclette J.P."/>
            <person name="Brehm K."/>
            <person name="Berriman M."/>
            <person name="Garciarrubio A."/>
            <person name="Bobes R.J."/>
            <person name="Fragoso G."/>
            <person name="Sanchez-Flores A."/>
            <person name="Estrada K."/>
            <person name="Cevallos M.A."/>
            <person name="Morett E."/>
            <person name="Gonzalez V."/>
            <person name="Portillo T."/>
            <person name="Ochoa-Leyva A."/>
            <person name="Jose M.V."/>
            <person name="Sciutto E."/>
            <person name="Landa A."/>
            <person name="Jimenez L."/>
            <person name="Valdes V."/>
            <person name="Carrero J.C."/>
            <person name="Larralde C."/>
            <person name="Morales-Montor J."/>
            <person name="Limon-Lason J."/>
            <person name="Soberon X."/>
            <person name="Laclette J.P."/>
        </authorList>
    </citation>
    <scope>NUCLEOTIDE SEQUENCE [LARGE SCALE GENOMIC DNA]</scope>
</reference>
<feature type="DNA-binding region" description="Homeobox" evidence="5">
    <location>
        <begin position="71"/>
        <end position="130"/>
    </location>
</feature>
<dbReference type="AlphaFoldDB" id="A0A068WS42"/>
<protein>
    <submittedName>
        <fullName evidence="8 10">BarH-like 2</fullName>
    </submittedName>
</protein>
<organism evidence="8">
    <name type="scientific">Echinococcus granulosus</name>
    <name type="common">Hydatid tapeworm</name>
    <dbReference type="NCBI Taxonomy" id="6210"/>
    <lineage>
        <taxon>Eukaryota</taxon>
        <taxon>Metazoa</taxon>
        <taxon>Spiralia</taxon>
        <taxon>Lophotrochozoa</taxon>
        <taxon>Platyhelminthes</taxon>
        <taxon>Cestoda</taxon>
        <taxon>Eucestoda</taxon>
        <taxon>Cyclophyllidea</taxon>
        <taxon>Taeniidae</taxon>
        <taxon>Echinococcus</taxon>
        <taxon>Echinococcus granulosus group</taxon>
    </lineage>
</organism>
<evidence type="ECO:0000256" key="4">
    <source>
        <dbReference type="ARBA" id="ARBA00023242"/>
    </source>
</evidence>
<dbReference type="Gene3D" id="1.10.10.60">
    <property type="entry name" value="Homeodomain-like"/>
    <property type="match status" value="1"/>
</dbReference>
<evidence type="ECO:0000313" key="9">
    <source>
        <dbReference type="Proteomes" id="UP000492820"/>
    </source>
</evidence>
<evidence type="ECO:0000313" key="10">
    <source>
        <dbReference type="WBParaSite" id="EgrG_001116800"/>
    </source>
</evidence>
<dbReference type="SMART" id="SM00389">
    <property type="entry name" value="HOX"/>
    <property type="match status" value="1"/>
</dbReference>
<comment type="subcellular location">
    <subcellularLocation>
        <location evidence="1 5 6">Nucleus</location>
    </subcellularLocation>
</comment>
<dbReference type="InterPro" id="IPR017970">
    <property type="entry name" value="Homeobox_CS"/>
</dbReference>
<dbReference type="SUPFAM" id="SSF46689">
    <property type="entry name" value="Homeodomain-like"/>
    <property type="match status" value="1"/>
</dbReference>
<evidence type="ECO:0000256" key="5">
    <source>
        <dbReference type="PROSITE-ProRule" id="PRU00108"/>
    </source>
</evidence>
<keyword evidence="2 5" id="KW-0238">DNA-binding</keyword>
<dbReference type="InterPro" id="IPR009057">
    <property type="entry name" value="Homeodomain-like_sf"/>
</dbReference>
<keyword evidence="4 5" id="KW-0539">Nucleus</keyword>
<evidence type="ECO:0000256" key="1">
    <source>
        <dbReference type="ARBA" id="ARBA00004123"/>
    </source>
</evidence>
<evidence type="ECO:0000313" key="8">
    <source>
        <dbReference type="EMBL" id="CDS20494.1"/>
    </source>
</evidence>
<name>A0A068WS42_ECHGR</name>
<dbReference type="InterPro" id="IPR001356">
    <property type="entry name" value="HD"/>
</dbReference>
<feature type="domain" description="Homeobox" evidence="7">
    <location>
        <begin position="69"/>
        <end position="129"/>
    </location>
</feature>
<dbReference type="Pfam" id="PF00046">
    <property type="entry name" value="Homeodomain"/>
    <property type="match status" value="1"/>
</dbReference>
<dbReference type="GO" id="GO:0005634">
    <property type="term" value="C:nucleus"/>
    <property type="evidence" value="ECO:0007669"/>
    <property type="project" value="UniProtKB-SubCell"/>
</dbReference>
<proteinExistence type="predicted"/>
<gene>
    <name evidence="8" type="ORF">EgrG_001116800</name>
</gene>
<dbReference type="WBParaSite" id="EgrG_001116800">
    <property type="protein sequence ID" value="EgrG_001116800"/>
    <property type="gene ID" value="EgrG_001116800"/>
</dbReference>
<dbReference type="GO" id="GO:0000981">
    <property type="term" value="F:DNA-binding transcription factor activity, RNA polymerase II-specific"/>
    <property type="evidence" value="ECO:0007669"/>
    <property type="project" value="InterPro"/>
</dbReference>
<evidence type="ECO:0000256" key="2">
    <source>
        <dbReference type="ARBA" id="ARBA00023125"/>
    </source>
</evidence>
<evidence type="ECO:0000259" key="7">
    <source>
        <dbReference type="PROSITE" id="PS50071"/>
    </source>
</evidence>
<keyword evidence="3 5" id="KW-0371">Homeobox</keyword>
<reference evidence="8" key="2">
    <citation type="submission" date="2014-06" db="EMBL/GenBank/DDBJ databases">
        <authorList>
            <person name="Aslett M."/>
        </authorList>
    </citation>
    <scope>NUCLEOTIDE SEQUENCE</scope>
</reference>
<dbReference type="EMBL" id="LK028581">
    <property type="protein sequence ID" value="CDS20494.1"/>
    <property type="molecule type" value="Genomic_DNA"/>
</dbReference>
<accession>A0A068WS42</accession>
<reference evidence="10" key="3">
    <citation type="submission" date="2020-10" db="UniProtKB">
        <authorList>
            <consortium name="WormBaseParasite"/>
        </authorList>
    </citation>
    <scope>IDENTIFICATION</scope>
</reference>
<dbReference type="PROSITE" id="PS00027">
    <property type="entry name" value="HOMEOBOX_1"/>
    <property type="match status" value="1"/>
</dbReference>
<evidence type="ECO:0000256" key="6">
    <source>
        <dbReference type="RuleBase" id="RU000682"/>
    </source>
</evidence>
<dbReference type="PRINTS" id="PR00024">
    <property type="entry name" value="HOMEOBOX"/>
</dbReference>
<dbReference type="GO" id="GO:0003677">
    <property type="term" value="F:DNA binding"/>
    <property type="evidence" value="ECO:0007669"/>
    <property type="project" value="UniProtKB-UniRule"/>
</dbReference>
<dbReference type="PANTHER" id="PTHR24333:SF5">
    <property type="entry name" value="VENT HOMEOBOX"/>
    <property type="match status" value="1"/>
</dbReference>
<dbReference type="PANTHER" id="PTHR24333">
    <property type="entry name" value="HOMEO BOX HB9 LIKE A-RELATED"/>
    <property type="match status" value="1"/>
</dbReference>
<dbReference type="InterPro" id="IPR020479">
    <property type="entry name" value="HD_metazoa"/>
</dbReference>
<dbReference type="OrthoDB" id="6159439at2759"/>